<name>A0A834XTE4_APHGI</name>
<protein>
    <submittedName>
        <fullName evidence="2">Uncharacterized protein</fullName>
    </submittedName>
</protein>
<evidence type="ECO:0000313" key="2">
    <source>
        <dbReference type="EMBL" id="KAF7991615.1"/>
    </source>
</evidence>
<comment type="caution">
    <text evidence="2">The sequence shown here is derived from an EMBL/GenBank/DDBJ whole genome shotgun (WGS) entry which is preliminary data.</text>
</comment>
<gene>
    <name evidence="2" type="ORF">HCN44_008986</name>
</gene>
<dbReference type="AlphaFoldDB" id="A0A834XTE4"/>
<dbReference type="Proteomes" id="UP000639338">
    <property type="component" value="Unassembled WGS sequence"/>
</dbReference>
<dbReference type="OrthoDB" id="362021at2759"/>
<organism evidence="2 3">
    <name type="scientific">Aphidius gifuensis</name>
    <name type="common">Parasitoid wasp</name>
    <dbReference type="NCBI Taxonomy" id="684658"/>
    <lineage>
        <taxon>Eukaryota</taxon>
        <taxon>Metazoa</taxon>
        <taxon>Ecdysozoa</taxon>
        <taxon>Arthropoda</taxon>
        <taxon>Hexapoda</taxon>
        <taxon>Insecta</taxon>
        <taxon>Pterygota</taxon>
        <taxon>Neoptera</taxon>
        <taxon>Endopterygota</taxon>
        <taxon>Hymenoptera</taxon>
        <taxon>Apocrita</taxon>
        <taxon>Ichneumonoidea</taxon>
        <taxon>Braconidae</taxon>
        <taxon>Aphidiinae</taxon>
        <taxon>Aphidius</taxon>
    </lineage>
</organism>
<proteinExistence type="predicted"/>
<sequence>MGRLRSVIDQGSTPEPAPIRRSLRLSSKTRRDGIAKCMKRNTQNKANIENAILLESSCLRPHSVIAQGSTPVPIDHVVNDDETERLKSRKPLGLSSITRRDGIAECMKLNTQNKENIKNAILLESSPLRPRSVIAQSSTPAPMDHVVNDDEIKRLKNRTSREPLTEQRINEIAKQVELKLQNEKNIKNDEIKKYLNNIKKPKSIMETLNEKSEMESDIDIPIEYSSDQKQFKSRHRQSKMGRLRSVIDQGSTPEPAPIRRSLRLSSKTRRDGIAKCMKLKTQNKKNTKNATLLKSSPLRSRSVIAQASTPAPIDHVVNYDEIKRLRSREEVRILEEIRFNASQFWPMAVRGSRRRTPVTVWLQLNDSLVLYYLYLNN</sequence>
<feature type="region of interest" description="Disordered" evidence="1">
    <location>
        <begin position="228"/>
        <end position="269"/>
    </location>
</feature>
<keyword evidence="3" id="KW-1185">Reference proteome</keyword>
<accession>A0A834XTE4</accession>
<dbReference type="EMBL" id="JACMRX010000004">
    <property type="protein sequence ID" value="KAF7991615.1"/>
    <property type="molecule type" value="Genomic_DNA"/>
</dbReference>
<evidence type="ECO:0000313" key="3">
    <source>
        <dbReference type="Proteomes" id="UP000639338"/>
    </source>
</evidence>
<feature type="compositionally biased region" description="Basic residues" evidence="1">
    <location>
        <begin position="231"/>
        <end position="242"/>
    </location>
</feature>
<reference evidence="2 3" key="1">
    <citation type="submission" date="2020-08" db="EMBL/GenBank/DDBJ databases">
        <title>Aphidius gifuensis genome sequencing and assembly.</title>
        <authorList>
            <person name="Du Z."/>
        </authorList>
    </citation>
    <scope>NUCLEOTIDE SEQUENCE [LARGE SCALE GENOMIC DNA]</scope>
    <source>
        <strain evidence="2">YNYX2018</strain>
        <tissue evidence="2">Adults</tissue>
    </source>
</reference>
<evidence type="ECO:0000256" key="1">
    <source>
        <dbReference type="SAM" id="MobiDB-lite"/>
    </source>
</evidence>